<keyword evidence="3" id="KW-1185">Reference proteome</keyword>
<name>A0A1Y1VH34_9FUNG</name>
<accession>A0A1Y1VH34</accession>
<dbReference type="STRING" id="1754191.A0A1Y1VH34"/>
<comment type="caution">
    <text evidence="2">The sequence shown here is derived from an EMBL/GenBank/DDBJ whole genome shotgun (WGS) entry which is preliminary data.</text>
</comment>
<evidence type="ECO:0000256" key="1">
    <source>
        <dbReference type="SAM" id="Coils"/>
    </source>
</evidence>
<feature type="coiled-coil region" evidence="1">
    <location>
        <begin position="227"/>
        <end position="254"/>
    </location>
</feature>
<sequence>MPHEEHFYLKNLEKHSLLICLQHITVIQNKKQLFFNDKNISKRYINQAKTRAENKPEENNLKYLNEYNVIKLDMNKYFSRNNNFNVEVGIKKIKRAIVNSVKMKIKNFSFNDEFDIIEIINDIFIDNSQKIIFLIDEWDFLLRNKVDENSIKIYLEFLNDLFIEKSSIALVCMTGILPIKEFKDKRFDMFTDYSMIYPSWTAKYFEFTKREVEILCNKLLKNEKEKNYSLQNSMKKEQKLNDNLESEILKEDENFEIEEEVELFHKKKSILKSIEHWYKGYQLLDLHTQTLYELYTPYSIINTIKTNSIK</sequence>
<evidence type="ECO:0000313" key="2">
    <source>
        <dbReference type="EMBL" id="ORX55332.1"/>
    </source>
</evidence>
<gene>
    <name evidence="2" type="ORF">BCR36DRAFT_368079</name>
</gene>
<dbReference type="EMBL" id="MCFH01000009">
    <property type="protein sequence ID" value="ORX55332.1"/>
    <property type="molecule type" value="Genomic_DNA"/>
</dbReference>
<evidence type="ECO:0000313" key="3">
    <source>
        <dbReference type="Proteomes" id="UP000193719"/>
    </source>
</evidence>
<reference evidence="2 3" key="1">
    <citation type="submission" date="2016-08" db="EMBL/GenBank/DDBJ databases">
        <title>Genomes of anaerobic fungi encode conserved fungal cellulosomes for biomass hydrolysis.</title>
        <authorList>
            <consortium name="DOE Joint Genome Institute"/>
            <person name="Haitjema C.H."/>
            <person name="Gilmore S.P."/>
            <person name="Henske J.K."/>
            <person name="Solomon K.V."/>
            <person name="De Groot R."/>
            <person name="Kuo A."/>
            <person name="Mondo S.J."/>
            <person name="Salamov A.A."/>
            <person name="Labutti K."/>
            <person name="Zhao Z."/>
            <person name="Chiniquy J."/>
            <person name="Barry K."/>
            <person name="Brewer H.M."/>
            <person name="Purvine S.O."/>
            <person name="Wright A.T."/>
            <person name="Boxma B."/>
            <person name="Van Alen T."/>
            <person name="Hackstein J.H."/>
            <person name="Baker S.E."/>
            <person name="Grigoriev I.V."/>
            <person name="O'Malley M.A."/>
        </authorList>
    </citation>
    <scope>NUCLEOTIDE SEQUENCE [LARGE SCALE GENOMIC DNA]</scope>
    <source>
        <strain evidence="3">finn</strain>
    </source>
</reference>
<reference evidence="2 3" key="2">
    <citation type="submission" date="2016-08" db="EMBL/GenBank/DDBJ databases">
        <title>Pervasive Adenine N6-methylation of Active Genes in Fungi.</title>
        <authorList>
            <consortium name="DOE Joint Genome Institute"/>
            <person name="Mondo S.J."/>
            <person name="Dannebaum R.O."/>
            <person name="Kuo R.C."/>
            <person name="Labutti K."/>
            <person name="Haridas S."/>
            <person name="Kuo A."/>
            <person name="Salamov A."/>
            <person name="Ahrendt S.R."/>
            <person name="Lipzen A."/>
            <person name="Sullivan W."/>
            <person name="Andreopoulos W.B."/>
            <person name="Clum A."/>
            <person name="Lindquist E."/>
            <person name="Daum C."/>
            <person name="Ramamoorthy G.K."/>
            <person name="Gryganskyi A."/>
            <person name="Culley D."/>
            <person name="Magnuson J.K."/>
            <person name="James T.Y."/>
            <person name="O'Malley M.A."/>
            <person name="Stajich J.E."/>
            <person name="Spatafora J.W."/>
            <person name="Visel A."/>
            <person name="Grigoriev I.V."/>
        </authorList>
    </citation>
    <scope>NUCLEOTIDE SEQUENCE [LARGE SCALE GENOMIC DNA]</scope>
    <source>
        <strain evidence="3">finn</strain>
    </source>
</reference>
<evidence type="ECO:0008006" key="4">
    <source>
        <dbReference type="Google" id="ProtNLM"/>
    </source>
</evidence>
<organism evidence="2 3">
    <name type="scientific">Piromyces finnis</name>
    <dbReference type="NCBI Taxonomy" id="1754191"/>
    <lineage>
        <taxon>Eukaryota</taxon>
        <taxon>Fungi</taxon>
        <taxon>Fungi incertae sedis</taxon>
        <taxon>Chytridiomycota</taxon>
        <taxon>Chytridiomycota incertae sedis</taxon>
        <taxon>Neocallimastigomycetes</taxon>
        <taxon>Neocallimastigales</taxon>
        <taxon>Neocallimastigaceae</taxon>
        <taxon>Piromyces</taxon>
    </lineage>
</organism>
<dbReference type="Proteomes" id="UP000193719">
    <property type="component" value="Unassembled WGS sequence"/>
</dbReference>
<dbReference type="AlphaFoldDB" id="A0A1Y1VH34"/>
<keyword evidence="1" id="KW-0175">Coiled coil</keyword>
<protein>
    <recommendedName>
        <fullName evidence="4">AAA-ATPase-like domain-containing protein</fullName>
    </recommendedName>
</protein>
<proteinExistence type="predicted"/>